<dbReference type="InterPro" id="IPR038987">
    <property type="entry name" value="MoeA-like"/>
</dbReference>
<dbReference type="PANTHER" id="PTHR10192">
    <property type="entry name" value="MOLYBDOPTERIN BIOSYNTHESIS PROTEIN"/>
    <property type="match status" value="1"/>
</dbReference>
<comment type="pathway">
    <text evidence="2 6">Cofactor biosynthesis; molybdopterin biosynthesis.</text>
</comment>
<dbReference type="InterPro" id="IPR005110">
    <property type="entry name" value="MoeA_linker/N"/>
</dbReference>
<sequence length="414" mass="47001">MKLNYLDFEEACEKTFTTIDSLKKSNKKEIISIFESLDRVLSKDIKANKNLPSFNNSAMDGYAFKYNQNIFEFKILDTIFAGDKKDFQELKDNECYKIMTGAKVPNCADSIIAFERTMYSDDKRIEIPKDYKKYSNLRLKGEEIKEDETILIKGQKLNSSHIALLASQGITMVEVYSNIEIAIISTGNELKEPWENAKEDEIYNVNALSISSFLKEQGLNSKYLGVIPDNLEKQIEYIKDLKNFDLIITSGGISMGEADFLAKAFLENGLEIIYHGVNLKPGRAMLFGKLDNSLLLSLPGNPLAAIINAYIFLKPILNKMQNSNEIYQDYIKVINKEEFFVKERRVEAVLGKIINGEFFATKNNKYGSGMISLLKDSNALFISGGNTSNIKKEEEIKVIEFNCNFSSKKTNFIN</sequence>
<evidence type="ECO:0000313" key="9">
    <source>
        <dbReference type="Proteomes" id="UP000093281"/>
    </source>
</evidence>
<evidence type="ECO:0000256" key="3">
    <source>
        <dbReference type="ARBA" id="ARBA00010763"/>
    </source>
</evidence>
<dbReference type="InterPro" id="IPR036688">
    <property type="entry name" value="MoeA_C_domain_IV_sf"/>
</dbReference>
<dbReference type="InterPro" id="IPR036425">
    <property type="entry name" value="MoaB/Mog-like_dom_sf"/>
</dbReference>
<dbReference type="Gene3D" id="2.40.340.10">
    <property type="entry name" value="MoeA, C-terminal, domain IV"/>
    <property type="match status" value="1"/>
</dbReference>
<dbReference type="SUPFAM" id="SSF63867">
    <property type="entry name" value="MoeA C-terminal domain-like"/>
    <property type="match status" value="1"/>
</dbReference>
<dbReference type="GO" id="GO:0006777">
    <property type="term" value="P:Mo-molybdopterin cofactor biosynthetic process"/>
    <property type="evidence" value="ECO:0007669"/>
    <property type="project" value="UniProtKB-UniRule"/>
</dbReference>
<dbReference type="InterPro" id="IPR036135">
    <property type="entry name" value="MoeA_linker/N_sf"/>
</dbReference>
<dbReference type="GO" id="GO:0061599">
    <property type="term" value="F:molybdopterin molybdotransferase activity"/>
    <property type="evidence" value="ECO:0007669"/>
    <property type="project" value="UniProtKB-UniRule"/>
</dbReference>
<dbReference type="EC" id="2.10.1.1" evidence="6"/>
<evidence type="ECO:0000256" key="1">
    <source>
        <dbReference type="ARBA" id="ARBA00002901"/>
    </source>
</evidence>
<dbReference type="AlphaFoldDB" id="A0A1C0B7B7"/>
<keyword evidence="6 8" id="KW-0808">Transferase</keyword>
<dbReference type="Gene3D" id="3.90.105.10">
    <property type="entry name" value="Molybdopterin biosynthesis moea protein, domain 2"/>
    <property type="match status" value="1"/>
</dbReference>
<comment type="function">
    <text evidence="1 6">Catalyzes the insertion of molybdate into adenylated molybdopterin with the concomitant release of AMP.</text>
</comment>
<comment type="cofactor">
    <cofactor evidence="6">
        <name>Mg(2+)</name>
        <dbReference type="ChEBI" id="CHEBI:18420"/>
    </cofactor>
</comment>
<evidence type="ECO:0000256" key="4">
    <source>
        <dbReference type="ARBA" id="ARBA00023150"/>
    </source>
</evidence>
<feature type="domain" description="MoaB/Mog" evidence="7">
    <location>
        <begin position="182"/>
        <end position="319"/>
    </location>
</feature>
<dbReference type="Gene3D" id="3.40.980.10">
    <property type="entry name" value="MoaB/Mog-like domain"/>
    <property type="match status" value="1"/>
</dbReference>
<dbReference type="UniPathway" id="UPA00344"/>
<name>A0A1C0B7B7_9BACT</name>
<dbReference type="STRING" id="544718.AAX25_01206"/>
<evidence type="ECO:0000256" key="2">
    <source>
        <dbReference type="ARBA" id="ARBA00005046"/>
    </source>
</evidence>
<dbReference type="InterPro" id="IPR005111">
    <property type="entry name" value="MoeA_C_domain_IV"/>
</dbReference>
<dbReference type="GO" id="GO:0005829">
    <property type="term" value="C:cytosol"/>
    <property type="evidence" value="ECO:0007669"/>
    <property type="project" value="TreeGrafter"/>
</dbReference>
<dbReference type="CDD" id="cd00887">
    <property type="entry name" value="MoeA"/>
    <property type="match status" value="1"/>
</dbReference>
<accession>A0A1C0B7B7</accession>
<protein>
    <recommendedName>
        <fullName evidence="6">Molybdopterin molybdenumtransferase</fullName>
        <ecNumber evidence="6">2.10.1.1</ecNumber>
    </recommendedName>
</protein>
<dbReference type="GO" id="GO:0046872">
    <property type="term" value="F:metal ion binding"/>
    <property type="evidence" value="ECO:0007669"/>
    <property type="project" value="UniProtKB-UniRule"/>
</dbReference>
<keyword evidence="4 6" id="KW-0501">Molybdenum cofactor biosynthesis</keyword>
<dbReference type="SMART" id="SM00852">
    <property type="entry name" value="MoCF_biosynth"/>
    <property type="match status" value="1"/>
</dbReference>
<dbReference type="OrthoDB" id="9804758at2"/>
<dbReference type="NCBIfam" id="TIGR00177">
    <property type="entry name" value="molyb_syn"/>
    <property type="match status" value="1"/>
</dbReference>
<dbReference type="Pfam" id="PF03454">
    <property type="entry name" value="MoeA_C"/>
    <property type="match status" value="1"/>
</dbReference>
<dbReference type="RefSeq" id="WP_066186395.1">
    <property type="nucleotide sequence ID" value="NZ_LCUJ01000003.1"/>
</dbReference>
<dbReference type="Proteomes" id="UP000093281">
    <property type="component" value="Unassembled WGS sequence"/>
</dbReference>
<dbReference type="Pfam" id="PF00994">
    <property type="entry name" value="MoCF_biosynth"/>
    <property type="match status" value="1"/>
</dbReference>
<comment type="caution">
    <text evidence="8">The sequence shown here is derived from an EMBL/GenBank/DDBJ whole genome shotgun (WGS) entry which is preliminary data.</text>
</comment>
<dbReference type="PANTHER" id="PTHR10192:SF5">
    <property type="entry name" value="GEPHYRIN"/>
    <property type="match status" value="1"/>
</dbReference>
<keyword evidence="6" id="KW-0500">Molybdenum</keyword>
<organism evidence="8 9">
    <name type="scientific">Aliarcobacter thereius</name>
    <dbReference type="NCBI Taxonomy" id="544718"/>
    <lineage>
        <taxon>Bacteria</taxon>
        <taxon>Pseudomonadati</taxon>
        <taxon>Campylobacterota</taxon>
        <taxon>Epsilonproteobacteria</taxon>
        <taxon>Campylobacterales</taxon>
        <taxon>Arcobacteraceae</taxon>
        <taxon>Aliarcobacter</taxon>
    </lineage>
</organism>
<dbReference type="SUPFAM" id="SSF53218">
    <property type="entry name" value="Molybdenum cofactor biosynthesis proteins"/>
    <property type="match status" value="1"/>
</dbReference>
<dbReference type="InterPro" id="IPR001453">
    <property type="entry name" value="MoaB/Mog_dom"/>
</dbReference>
<keyword evidence="6" id="KW-0460">Magnesium</keyword>
<dbReference type="EMBL" id="LCUJ01000003">
    <property type="protein sequence ID" value="OCL99461.1"/>
    <property type="molecule type" value="Genomic_DNA"/>
</dbReference>
<comment type="catalytic activity">
    <reaction evidence="5">
        <text>adenylyl-molybdopterin + molybdate = Mo-molybdopterin + AMP + H(+)</text>
        <dbReference type="Rhea" id="RHEA:35047"/>
        <dbReference type="ChEBI" id="CHEBI:15378"/>
        <dbReference type="ChEBI" id="CHEBI:36264"/>
        <dbReference type="ChEBI" id="CHEBI:62727"/>
        <dbReference type="ChEBI" id="CHEBI:71302"/>
        <dbReference type="ChEBI" id="CHEBI:456215"/>
        <dbReference type="EC" id="2.10.1.1"/>
    </reaction>
</comment>
<comment type="similarity">
    <text evidence="3 6">Belongs to the MoeA family.</text>
</comment>
<evidence type="ECO:0000256" key="5">
    <source>
        <dbReference type="ARBA" id="ARBA00047317"/>
    </source>
</evidence>
<evidence type="ECO:0000313" key="8">
    <source>
        <dbReference type="EMBL" id="OCL99461.1"/>
    </source>
</evidence>
<evidence type="ECO:0000259" key="7">
    <source>
        <dbReference type="SMART" id="SM00852"/>
    </source>
</evidence>
<dbReference type="Pfam" id="PF03453">
    <property type="entry name" value="MoeA_N"/>
    <property type="match status" value="1"/>
</dbReference>
<reference evidence="9" key="1">
    <citation type="submission" date="2015-05" db="EMBL/GenBank/DDBJ databases">
        <authorList>
            <person name="Rovetto F."/>
            <person name="Cocolin L."/>
            <person name="Illeghems K."/>
            <person name="Van Nieuwerburgh F."/>
            <person name="Houf K."/>
        </authorList>
    </citation>
    <scope>NUCLEOTIDE SEQUENCE [LARGE SCALE GENOMIC DNA]</scope>
    <source>
        <strain evidence="9">DU22</strain>
    </source>
</reference>
<proteinExistence type="inferred from homology"/>
<dbReference type="SUPFAM" id="SSF63882">
    <property type="entry name" value="MoeA N-terminal region -like"/>
    <property type="match status" value="1"/>
</dbReference>
<dbReference type="PATRIC" id="fig|544718.51.peg.1246"/>
<evidence type="ECO:0000256" key="6">
    <source>
        <dbReference type="RuleBase" id="RU365090"/>
    </source>
</evidence>
<dbReference type="Gene3D" id="2.170.190.11">
    <property type="entry name" value="Molybdopterin biosynthesis moea protein, domain 3"/>
    <property type="match status" value="1"/>
</dbReference>
<gene>
    <name evidence="8" type="primary">moeA_2</name>
    <name evidence="8" type="ORF">AAX29_01275</name>
</gene>
<keyword evidence="6" id="KW-0479">Metal-binding</keyword>